<dbReference type="EMBL" id="JACJPW010000020">
    <property type="protein sequence ID" value="MBD2181442.1"/>
    <property type="molecule type" value="Genomic_DNA"/>
</dbReference>
<feature type="compositionally biased region" description="Polar residues" evidence="1">
    <location>
        <begin position="130"/>
        <end position="146"/>
    </location>
</feature>
<keyword evidence="3" id="KW-1185">Reference proteome</keyword>
<organism evidence="2 3">
    <name type="scientific">Aerosakkonema funiforme FACHB-1375</name>
    <dbReference type="NCBI Taxonomy" id="2949571"/>
    <lineage>
        <taxon>Bacteria</taxon>
        <taxon>Bacillati</taxon>
        <taxon>Cyanobacteriota</taxon>
        <taxon>Cyanophyceae</taxon>
        <taxon>Oscillatoriophycideae</taxon>
        <taxon>Aerosakkonematales</taxon>
        <taxon>Aerosakkonemataceae</taxon>
        <taxon>Aerosakkonema</taxon>
    </lineage>
</organism>
<evidence type="ECO:0000313" key="2">
    <source>
        <dbReference type="EMBL" id="MBD2181442.1"/>
    </source>
</evidence>
<dbReference type="Gene3D" id="1.20.1220.20">
    <property type="entry name" value="Uncharcterised protein PF01724"/>
    <property type="match status" value="1"/>
</dbReference>
<evidence type="ECO:0000313" key="3">
    <source>
        <dbReference type="Proteomes" id="UP000641646"/>
    </source>
</evidence>
<reference evidence="2" key="2">
    <citation type="submission" date="2020-08" db="EMBL/GenBank/DDBJ databases">
        <authorList>
            <person name="Chen M."/>
            <person name="Teng W."/>
            <person name="Zhao L."/>
            <person name="Hu C."/>
            <person name="Zhou Y."/>
            <person name="Han B."/>
            <person name="Song L."/>
            <person name="Shu W."/>
        </authorList>
    </citation>
    <scope>NUCLEOTIDE SEQUENCE</scope>
    <source>
        <strain evidence="2">FACHB-1375</strain>
    </source>
</reference>
<protein>
    <submittedName>
        <fullName evidence="2">DUF29 domain-containing protein</fullName>
    </submittedName>
</protein>
<dbReference type="InterPro" id="IPR002636">
    <property type="entry name" value="DUF29"/>
</dbReference>
<dbReference type="AlphaFoldDB" id="A0A926VCT6"/>
<name>A0A926VCT6_9CYAN</name>
<gene>
    <name evidence="2" type="ORF">H6G03_10030</name>
</gene>
<accession>A0A926VCT6</accession>
<comment type="caution">
    <text evidence="2">The sequence shown here is derived from an EMBL/GenBank/DDBJ whole genome shotgun (WGS) entry which is preliminary data.</text>
</comment>
<dbReference type="Pfam" id="PF01724">
    <property type="entry name" value="DUF29"/>
    <property type="match status" value="1"/>
</dbReference>
<reference evidence="2" key="1">
    <citation type="journal article" date="2015" name="ISME J.">
        <title>Draft Genome Sequence of Streptomyces incarnatus NRRL8089, which Produces the Nucleoside Antibiotic Sinefungin.</title>
        <authorList>
            <person name="Oshima K."/>
            <person name="Hattori M."/>
            <person name="Shimizu H."/>
            <person name="Fukuda K."/>
            <person name="Nemoto M."/>
            <person name="Inagaki K."/>
            <person name="Tamura T."/>
        </authorList>
    </citation>
    <scope>NUCLEOTIDE SEQUENCE</scope>
    <source>
        <strain evidence="2">FACHB-1375</strain>
    </source>
</reference>
<feature type="region of interest" description="Disordered" evidence="1">
    <location>
        <begin position="130"/>
        <end position="152"/>
    </location>
</feature>
<evidence type="ECO:0000256" key="1">
    <source>
        <dbReference type="SAM" id="MobiDB-lite"/>
    </source>
</evidence>
<dbReference type="RefSeq" id="WP_190464225.1">
    <property type="nucleotide sequence ID" value="NZ_JACJPW010000020.1"/>
</dbReference>
<proteinExistence type="predicted"/>
<dbReference type="Proteomes" id="UP000641646">
    <property type="component" value="Unassembled WGS sequence"/>
</dbReference>
<dbReference type="PANTHER" id="PTHR34235">
    <property type="entry name" value="SLR1203 PROTEIN-RELATED"/>
    <property type="match status" value="1"/>
</dbReference>
<sequence length="152" mass="17926">MAVSYKNSNVSNLYDRDFYLWIEETARLLREGKFSELDTENLIDEIESLGRWKKRELDESLLAVMQHLLKYQYFPKQRLDEWRATITEHRIRLEQILASSPSLSSLLLEEFAQTYQDAKKIVEMEMELTSDTLPSESPFTPAQTLDENLFPD</sequence>